<dbReference type="SUPFAM" id="SSF47336">
    <property type="entry name" value="ACP-like"/>
    <property type="match status" value="2"/>
</dbReference>
<evidence type="ECO:0000259" key="8">
    <source>
        <dbReference type="PROSITE" id="PS50075"/>
    </source>
</evidence>
<accession>A0A067MDS0</accession>
<dbReference type="InterPro" id="IPR036736">
    <property type="entry name" value="ACP-like_sf"/>
</dbReference>
<feature type="domain" description="Carrier" evidence="8">
    <location>
        <begin position="1415"/>
        <end position="1489"/>
    </location>
</feature>
<keyword evidence="12" id="KW-1185">Reference proteome</keyword>
<dbReference type="Pfam" id="PF00550">
    <property type="entry name" value="PP-binding"/>
    <property type="match status" value="2"/>
</dbReference>
<dbReference type="InterPro" id="IPR014031">
    <property type="entry name" value="Ketoacyl_synth_C"/>
</dbReference>
<dbReference type="STRING" id="930990.A0A067MDS0"/>
<dbReference type="InterPro" id="IPR001227">
    <property type="entry name" value="Ac_transferase_dom_sf"/>
</dbReference>
<dbReference type="InterPro" id="IPR049900">
    <property type="entry name" value="PKS_mFAS_DH"/>
</dbReference>
<dbReference type="PROSITE" id="PS00012">
    <property type="entry name" value="PHOSPHOPANTETHEINE"/>
    <property type="match status" value="2"/>
</dbReference>
<keyword evidence="5" id="KW-0843">Virulence</keyword>
<dbReference type="InterPro" id="IPR049551">
    <property type="entry name" value="PKS_DH_C"/>
</dbReference>
<dbReference type="Gene3D" id="3.40.50.1820">
    <property type="entry name" value="alpha/beta hydrolase"/>
    <property type="match status" value="1"/>
</dbReference>
<dbReference type="InterPro" id="IPR050091">
    <property type="entry name" value="PKS_NRPS_Biosynth_Enz"/>
</dbReference>
<dbReference type="SUPFAM" id="SSF52151">
    <property type="entry name" value="FabD/lysophospholipase-like"/>
    <property type="match status" value="1"/>
</dbReference>
<sequence length="1796" mass="192684">MSTTTTSATSTPAASVIGHEQPRHEPIAVIGMAVNLPGAPDATALWKLLEDGLNTISEIPKSRFDVSQYNSPKEGSKRGMKAKHGNFIDAPDAFDNAFFRISPREARSMDPQQRILLKAAYEAIENAGYVPNATPSFDEDTFATYVGVATDDYVQNLRNDIDVYYSTGTLRAFLSGRISYVLGISGPSIVVDTACSSSMVAVYQACRALSNRDCNAALAGGVNVIGSPDMYLGLDRAHFLSATGQCKAFDESADGYSRAEGCGMFVLKRLSDALAENDNILGVIRGIDVNQSARAHSITHPHAPTQVQLFKRVLNTTGIDHRDVSVVEAHGTGTQAGDPNELESIRSVFARGRTSENPLHITSIKANIGHAEAASGAAGLAKLLLMLRHRTIPAQISLKKLNPKIVDLALDHTSIVTKNTPWKAAREGAPRLALLNNFGAAGSNTATLLEEAPIRKPSAPVSVPVVVGLSAETETAIEALRTRYVKFLQSQDDSSFSLVDFAYTATARRQLYTQRIAVAAKSKADLIAGLEQARPTQVPSARGKTVFVFSGQGGQYVGMGASLYDQSTLFRKVVDECHGKLVAQGFPGVLGVICPPEAERSGLEMLDEFQAFQAAIFVLEYALAKLWMSWGVIPDAVAGHSLGEYAALVVAGVISADDALSLVAQRARLMTERCEPRLTGMMAVNLKSSAALDLIRNVPGHGSLSVACYNSSTDCVIAGPTPQLRSFKVHLDKQVGCKNIIIDVPYAYHSEAMAPILDDLTEAAEKVTLSAPTLPIISDVLGSVVKPGDASVFDAGYFSRHCGEPVMFEQGMRELVSDVEFSRIDAVIEIGPHPTTLPMLKHLTASPASTKLLPSLRKKTAAWETLAASLTSLYTTRTSLNWRSVFDQISSTVNCIDLPAYPFVDNRFWVQFKEDAPVQAAVTVEQQPGSAPIRFSLLSSWKQEPSAENENVAIFETPINKISRLIEGHQVANYALCPASVYHELALAAAQLTLEKLADITSDHLLALSEVRYSNPLVYDPEVSRVVTTTITLNANGRKHYGKFSIASSTSDKPGVSQVHCSGSFNRRSAKETAAKMQLASTVIDRRKDAVKASYGSDAPEVYYTRTIYEIIFSKVVEYSGEYQTMKSITIDASGAEGYSVVSMPAGYDRGTFAVHPIFMDTLLHVAGFVINRTARANEAYICNEVEAVKMLPELINYAGEHGVFCSSTFLPDGVVLSDAYAVDLANGKVVAYLKRMKFRRLRMNGLKNLLSSAAQGSASPAHATPAPAPSPKVVKFNHTSSKSSSNVTTAVNSPQSGIPDIPKEIARLVAETCDIPLSKIKPDSDLSDLGVDSLMGIEVVGKIRAFLPGLDIEAEVFLTCHSINDLVKEISLKYRPTTPPAAQSTFKLDLAPALKKVEPVAVAPAPSAPAASGGLSLAKLKEILANVLDMPASKLRDDDDFERLGLDSLTSIEALHALHEVVGGSLPEDLFTTCSTIKQLEAAVNRLRVPQASKPAPVVAQAPVVRVPVVQAPVVRAPVVQAPVVRAPVVQAPVAQAMPELPKGPILEPPPVRYQKGDDNAALPLFLIHDGSGLSHYYARISPIGRTLWGIHNPWIHTAQPWDGGLLGMATEYARLIKQKIGPSGCIVGGWSFGGVVASEVARLLIKDGVHVPGVVLIDSPHPTDECPLPDALIDNALKLGTKKSKLGFLVGAAMRNSTKALVAYDPTTSPAHGTPYPKMVMLASREPFSTSAIGCGPNSFLEDRADPSKSVKPWEKYLGVPVPFLTIPGNHFEPFEAKNVKEVSTQLSKAIAML</sequence>
<dbReference type="InterPro" id="IPR020841">
    <property type="entry name" value="PKS_Beta-ketoAc_synthase_dom"/>
</dbReference>
<dbReference type="InterPro" id="IPR018201">
    <property type="entry name" value="Ketoacyl_synth_AS"/>
</dbReference>
<dbReference type="PANTHER" id="PTHR43775">
    <property type="entry name" value="FATTY ACID SYNTHASE"/>
    <property type="match status" value="1"/>
</dbReference>
<dbReference type="EMBL" id="KL198041">
    <property type="protein sequence ID" value="KDQ13893.1"/>
    <property type="molecule type" value="Genomic_DNA"/>
</dbReference>
<evidence type="ECO:0000256" key="7">
    <source>
        <dbReference type="SAM" id="MobiDB-lite"/>
    </source>
</evidence>
<dbReference type="InterPro" id="IPR016036">
    <property type="entry name" value="Malonyl_transacylase_ACP-bd"/>
</dbReference>
<dbReference type="SMART" id="SM00823">
    <property type="entry name" value="PKS_PP"/>
    <property type="match status" value="2"/>
</dbReference>
<dbReference type="SMART" id="SM00825">
    <property type="entry name" value="PKS_KS"/>
    <property type="match status" value="1"/>
</dbReference>
<keyword evidence="2" id="KW-0596">Phosphopantetheine</keyword>
<comment type="pathway">
    <text evidence="1">Secondary metabolite biosynthesis.</text>
</comment>
<dbReference type="InterPro" id="IPR016039">
    <property type="entry name" value="Thiolase-like"/>
</dbReference>
<evidence type="ECO:0000313" key="12">
    <source>
        <dbReference type="Proteomes" id="UP000027195"/>
    </source>
</evidence>
<dbReference type="InterPro" id="IPR009081">
    <property type="entry name" value="PP-bd_ACP"/>
</dbReference>
<feature type="compositionally biased region" description="Low complexity" evidence="7">
    <location>
        <begin position="1"/>
        <end position="15"/>
    </location>
</feature>
<protein>
    <recommendedName>
        <fullName evidence="13">Polyketide synthase</fullName>
    </recommendedName>
</protein>
<dbReference type="InterPro" id="IPR020806">
    <property type="entry name" value="PKS_PP-bd"/>
</dbReference>
<feature type="region of interest" description="C-terminal hotdog fold" evidence="6">
    <location>
        <begin position="1100"/>
        <end position="1248"/>
    </location>
</feature>
<evidence type="ECO:0000259" key="10">
    <source>
        <dbReference type="PROSITE" id="PS52019"/>
    </source>
</evidence>
<organism evidence="11 12">
    <name type="scientific">Botryobasidium botryosum (strain FD-172 SS1)</name>
    <dbReference type="NCBI Taxonomy" id="930990"/>
    <lineage>
        <taxon>Eukaryota</taxon>
        <taxon>Fungi</taxon>
        <taxon>Dikarya</taxon>
        <taxon>Basidiomycota</taxon>
        <taxon>Agaricomycotina</taxon>
        <taxon>Agaricomycetes</taxon>
        <taxon>Cantharellales</taxon>
        <taxon>Botryobasidiaceae</taxon>
        <taxon>Botryobasidium</taxon>
    </lineage>
</organism>
<dbReference type="Proteomes" id="UP000027195">
    <property type="component" value="Unassembled WGS sequence"/>
</dbReference>
<gene>
    <name evidence="11" type="ORF">BOTBODRAFT_363123</name>
</gene>
<dbReference type="InterPro" id="IPR001031">
    <property type="entry name" value="Thioesterase"/>
</dbReference>
<dbReference type="InterPro" id="IPR042104">
    <property type="entry name" value="PKS_dehydratase_sf"/>
</dbReference>
<dbReference type="SUPFAM" id="SSF55048">
    <property type="entry name" value="Probable ACP-binding domain of malonyl-CoA ACP transacylase"/>
    <property type="match status" value="1"/>
</dbReference>
<dbReference type="Gene3D" id="3.30.70.250">
    <property type="entry name" value="Malonyl-CoA ACP transacylase, ACP-binding"/>
    <property type="match status" value="1"/>
</dbReference>
<feature type="domain" description="Carrier" evidence="8">
    <location>
        <begin position="1300"/>
        <end position="1375"/>
    </location>
</feature>
<dbReference type="HOGENOM" id="CLU_000022_6_4_1"/>
<dbReference type="InterPro" id="IPR029058">
    <property type="entry name" value="AB_hydrolase_fold"/>
</dbReference>
<dbReference type="Pfam" id="PF00109">
    <property type="entry name" value="ketoacyl-synt"/>
    <property type="match status" value="1"/>
</dbReference>
<keyword evidence="3" id="KW-0597">Phosphoprotein</keyword>
<dbReference type="Gene3D" id="1.10.1200.10">
    <property type="entry name" value="ACP-like"/>
    <property type="match status" value="2"/>
</dbReference>
<dbReference type="Gene3D" id="3.30.70.3290">
    <property type="match status" value="1"/>
</dbReference>
<dbReference type="PROSITE" id="PS00606">
    <property type="entry name" value="KS3_1"/>
    <property type="match status" value="1"/>
</dbReference>
<dbReference type="InterPro" id="IPR014030">
    <property type="entry name" value="Ketoacyl_synth_N"/>
</dbReference>
<evidence type="ECO:0008006" key="13">
    <source>
        <dbReference type="Google" id="ProtNLM"/>
    </source>
</evidence>
<dbReference type="SMART" id="SM01294">
    <property type="entry name" value="PKS_PP_betabranch"/>
    <property type="match status" value="1"/>
</dbReference>
<evidence type="ECO:0000259" key="9">
    <source>
        <dbReference type="PROSITE" id="PS52004"/>
    </source>
</evidence>
<reference evidence="12" key="1">
    <citation type="journal article" date="2014" name="Proc. Natl. Acad. Sci. U.S.A.">
        <title>Extensive sampling of basidiomycete genomes demonstrates inadequacy of the white-rot/brown-rot paradigm for wood decay fungi.</title>
        <authorList>
            <person name="Riley R."/>
            <person name="Salamov A.A."/>
            <person name="Brown D.W."/>
            <person name="Nagy L.G."/>
            <person name="Floudas D."/>
            <person name="Held B.W."/>
            <person name="Levasseur A."/>
            <person name="Lombard V."/>
            <person name="Morin E."/>
            <person name="Otillar R."/>
            <person name="Lindquist E.A."/>
            <person name="Sun H."/>
            <person name="LaButti K.M."/>
            <person name="Schmutz J."/>
            <person name="Jabbour D."/>
            <person name="Luo H."/>
            <person name="Baker S.E."/>
            <person name="Pisabarro A.G."/>
            <person name="Walton J.D."/>
            <person name="Blanchette R.A."/>
            <person name="Henrissat B."/>
            <person name="Martin F."/>
            <person name="Cullen D."/>
            <person name="Hibbett D.S."/>
            <person name="Grigoriev I.V."/>
        </authorList>
    </citation>
    <scope>NUCLEOTIDE SEQUENCE [LARGE SCALE GENOMIC DNA]</scope>
    <source>
        <strain evidence="12">FD-172 SS1</strain>
    </source>
</reference>
<feature type="active site" description="Proton donor; for dehydratase activity" evidence="6">
    <location>
        <position position="1161"/>
    </location>
</feature>
<dbReference type="PANTHER" id="PTHR43775:SF21">
    <property type="entry name" value="NON-REDUCING POLYKETIDE SYNTHASE AUSA-RELATED"/>
    <property type="match status" value="1"/>
</dbReference>
<feature type="domain" description="Ketosynthase family 3 (KS3)" evidence="9">
    <location>
        <begin position="24"/>
        <end position="451"/>
    </location>
</feature>
<dbReference type="InParanoid" id="A0A067MDS0"/>
<evidence type="ECO:0000256" key="3">
    <source>
        <dbReference type="ARBA" id="ARBA00022553"/>
    </source>
</evidence>
<dbReference type="Pfam" id="PF14765">
    <property type="entry name" value="PS-DH"/>
    <property type="match status" value="1"/>
</dbReference>
<dbReference type="PROSITE" id="PS52019">
    <property type="entry name" value="PKS_MFAS_DH"/>
    <property type="match status" value="1"/>
</dbReference>
<name>A0A067MDS0_BOTB1</name>
<feature type="region of interest" description="Disordered" evidence="7">
    <location>
        <begin position="1"/>
        <end position="21"/>
    </location>
</feature>
<evidence type="ECO:0000256" key="1">
    <source>
        <dbReference type="ARBA" id="ARBA00005179"/>
    </source>
</evidence>
<dbReference type="Gene3D" id="3.40.47.10">
    <property type="match status" value="1"/>
</dbReference>
<dbReference type="GO" id="GO:0006633">
    <property type="term" value="P:fatty acid biosynthetic process"/>
    <property type="evidence" value="ECO:0007669"/>
    <property type="project" value="InterPro"/>
</dbReference>
<evidence type="ECO:0000256" key="5">
    <source>
        <dbReference type="ARBA" id="ARBA00023026"/>
    </source>
</evidence>
<dbReference type="SUPFAM" id="SSF53474">
    <property type="entry name" value="alpha/beta-Hydrolases"/>
    <property type="match status" value="1"/>
</dbReference>
<dbReference type="Pfam" id="PF00698">
    <property type="entry name" value="Acyl_transf_1"/>
    <property type="match status" value="1"/>
</dbReference>
<dbReference type="Gene3D" id="3.40.366.10">
    <property type="entry name" value="Malonyl-Coenzyme A Acyl Carrier Protein, domain 2"/>
    <property type="match status" value="1"/>
</dbReference>
<dbReference type="InterPro" id="IPR049552">
    <property type="entry name" value="PKS_DH_N"/>
</dbReference>
<dbReference type="GO" id="GO:0031177">
    <property type="term" value="F:phosphopantetheine binding"/>
    <property type="evidence" value="ECO:0007669"/>
    <property type="project" value="InterPro"/>
</dbReference>
<dbReference type="InterPro" id="IPR030918">
    <property type="entry name" value="PT_fungal_PKS"/>
</dbReference>
<dbReference type="InterPro" id="IPR014043">
    <property type="entry name" value="Acyl_transferase_dom"/>
</dbReference>
<dbReference type="Pfam" id="PF21089">
    <property type="entry name" value="PKS_DH_N"/>
    <property type="match status" value="1"/>
</dbReference>
<dbReference type="SUPFAM" id="SSF53901">
    <property type="entry name" value="Thiolase-like"/>
    <property type="match status" value="1"/>
</dbReference>
<dbReference type="SMART" id="SM00827">
    <property type="entry name" value="PKS_AT"/>
    <property type="match status" value="1"/>
</dbReference>
<feature type="region of interest" description="N-terminal hotdog fold" evidence="6">
    <location>
        <begin position="935"/>
        <end position="1072"/>
    </location>
</feature>
<proteinExistence type="predicted"/>
<keyword evidence="4" id="KW-0808">Transferase</keyword>
<evidence type="ECO:0000256" key="4">
    <source>
        <dbReference type="ARBA" id="ARBA00022679"/>
    </source>
</evidence>
<dbReference type="GO" id="GO:0044550">
    <property type="term" value="P:secondary metabolite biosynthetic process"/>
    <property type="evidence" value="ECO:0007669"/>
    <property type="project" value="TreeGrafter"/>
</dbReference>
<dbReference type="Pfam" id="PF22621">
    <property type="entry name" value="CurL-like_PKS_C"/>
    <property type="match status" value="1"/>
</dbReference>
<dbReference type="Pfam" id="PF00975">
    <property type="entry name" value="Thioesterase"/>
    <property type="match status" value="1"/>
</dbReference>
<dbReference type="GO" id="GO:0004315">
    <property type="term" value="F:3-oxoacyl-[acyl-carrier-protein] synthase activity"/>
    <property type="evidence" value="ECO:0007669"/>
    <property type="project" value="InterPro"/>
</dbReference>
<dbReference type="InterPro" id="IPR006162">
    <property type="entry name" value="Ppantetheine_attach_site"/>
</dbReference>
<dbReference type="PROSITE" id="PS52004">
    <property type="entry name" value="KS3_2"/>
    <property type="match status" value="1"/>
</dbReference>
<evidence type="ECO:0000256" key="2">
    <source>
        <dbReference type="ARBA" id="ARBA00022450"/>
    </source>
</evidence>
<evidence type="ECO:0000313" key="11">
    <source>
        <dbReference type="EMBL" id="KDQ13893.1"/>
    </source>
</evidence>
<dbReference type="Pfam" id="PF02801">
    <property type="entry name" value="Ketoacyl-synt_C"/>
    <property type="match status" value="1"/>
</dbReference>
<feature type="active site" description="Proton acceptor; for dehydratase activity" evidence="6">
    <location>
        <position position="969"/>
    </location>
</feature>
<dbReference type="CDD" id="cd00833">
    <property type="entry name" value="PKS"/>
    <property type="match status" value="1"/>
</dbReference>
<dbReference type="OrthoDB" id="329835at2759"/>
<evidence type="ECO:0000256" key="6">
    <source>
        <dbReference type="PROSITE-ProRule" id="PRU01363"/>
    </source>
</evidence>
<dbReference type="PROSITE" id="PS50075">
    <property type="entry name" value="CARRIER"/>
    <property type="match status" value="2"/>
</dbReference>
<dbReference type="Gene3D" id="3.10.129.110">
    <property type="entry name" value="Polyketide synthase dehydratase"/>
    <property type="match status" value="1"/>
</dbReference>
<feature type="domain" description="PKS/mFAS DH" evidence="10">
    <location>
        <begin position="935"/>
        <end position="1248"/>
    </location>
</feature>
<dbReference type="NCBIfam" id="TIGR04532">
    <property type="entry name" value="PT_fungal_PKS"/>
    <property type="match status" value="1"/>
</dbReference>
<dbReference type="GO" id="GO:0004312">
    <property type="term" value="F:fatty acid synthase activity"/>
    <property type="evidence" value="ECO:0007669"/>
    <property type="project" value="TreeGrafter"/>
</dbReference>
<dbReference type="InterPro" id="IPR016035">
    <property type="entry name" value="Acyl_Trfase/lysoPLipase"/>
</dbReference>